<evidence type="ECO:0000256" key="7">
    <source>
        <dbReference type="ARBA" id="ARBA00022842"/>
    </source>
</evidence>
<dbReference type="AlphaFoldDB" id="A0A1F6CJW8"/>
<evidence type="ECO:0000313" key="10">
    <source>
        <dbReference type="EMBL" id="OGG49261.1"/>
    </source>
</evidence>
<feature type="domain" description="Endonuclease/exonuclease/phosphatase" evidence="9">
    <location>
        <begin position="14"/>
        <end position="258"/>
    </location>
</feature>
<dbReference type="Proteomes" id="UP000178815">
    <property type="component" value="Unassembled WGS sequence"/>
</dbReference>
<dbReference type="EMBL" id="MFKU01000002">
    <property type="protein sequence ID" value="OGG49261.1"/>
    <property type="molecule type" value="Genomic_DNA"/>
</dbReference>
<comment type="cofactor">
    <cofactor evidence="2">
        <name>Mg(2+)</name>
        <dbReference type="ChEBI" id="CHEBI:18420"/>
    </cofactor>
</comment>
<dbReference type="GO" id="GO:0004518">
    <property type="term" value="F:nuclease activity"/>
    <property type="evidence" value="ECO:0007669"/>
    <property type="project" value="UniProtKB-KW"/>
</dbReference>
<evidence type="ECO:0000256" key="1">
    <source>
        <dbReference type="ARBA" id="ARBA00001936"/>
    </source>
</evidence>
<dbReference type="STRING" id="1798481.A2678_00685"/>
<dbReference type="GO" id="GO:0016787">
    <property type="term" value="F:hydrolase activity"/>
    <property type="evidence" value="ECO:0007669"/>
    <property type="project" value="UniProtKB-KW"/>
</dbReference>
<keyword evidence="6" id="KW-0378">Hydrolase</keyword>
<dbReference type="PANTHER" id="PTHR15822:SF4">
    <property type="entry name" value="TYROSYL-DNA PHOSPHODIESTERASE 2"/>
    <property type="match status" value="1"/>
</dbReference>
<evidence type="ECO:0000259" key="9">
    <source>
        <dbReference type="Pfam" id="PF03372"/>
    </source>
</evidence>
<reference evidence="10 11" key="1">
    <citation type="journal article" date="2016" name="Nat. Commun.">
        <title>Thousands of microbial genomes shed light on interconnected biogeochemical processes in an aquifer system.</title>
        <authorList>
            <person name="Anantharaman K."/>
            <person name="Brown C.T."/>
            <person name="Hug L.A."/>
            <person name="Sharon I."/>
            <person name="Castelle C.J."/>
            <person name="Probst A.J."/>
            <person name="Thomas B.C."/>
            <person name="Singh A."/>
            <person name="Wilkins M.J."/>
            <person name="Karaoz U."/>
            <person name="Brodie E.L."/>
            <person name="Williams K.H."/>
            <person name="Hubbard S.S."/>
            <person name="Banfield J.F."/>
        </authorList>
    </citation>
    <scope>NUCLEOTIDE SEQUENCE [LARGE SCALE GENOMIC DNA]</scope>
</reference>
<dbReference type="InterPro" id="IPR005135">
    <property type="entry name" value="Endo/exonuclease/phosphatase"/>
</dbReference>
<keyword evidence="3" id="KW-0540">Nuclease</keyword>
<dbReference type="Gene3D" id="3.60.10.10">
    <property type="entry name" value="Endonuclease/exonuclease/phosphatase"/>
    <property type="match status" value="1"/>
</dbReference>
<protein>
    <recommendedName>
        <fullName evidence="9">Endonuclease/exonuclease/phosphatase domain-containing protein</fullName>
    </recommendedName>
</protein>
<comment type="caution">
    <text evidence="10">The sequence shown here is derived from an EMBL/GenBank/DDBJ whole genome shotgun (WGS) entry which is preliminary data.</text>
</comment>
<accession>A0A1F6CJW8</accession>
<gene>
    <name evidence="10" type="ORF">A2678_00685</name>
</gene>
<evidence type="ECO:0000256" key="2">
    <source>
        <dbReference type="ARBA" id="ARBA00001946"/>
    </source>
</evidence>
<keyword evidence="8" id="KW-0234">DNA repair</keyword>
<sequence>MAPRMNYERMKIYSWNMLFHNAEPDRAFEFIAKSDFDIFCLQEVPQAFLDRLLALPCYHAYTIDVERLHGSEFVPIYLVILSKYPISNETLISFPDYWPNLPVRTSIFVHLMRPFHFTRIRNRSGLSVDIALPSGITHLFNLHLILAHPELRLREFEKMMSNRNASRAAIICGDFNILEARSITILNWLLGGTLHDVLFHKRERTLIEKRFVAYELRNPLRGSVTHPLSRSQLDHILVSHSFSIKFASVLPDRVGSDHHPIFVETA</sequence>
<dbReference type="GO" id="GO:0006281">
    <property type="term" value="P:DNA repair"/>
    <property type="evidence" value="ECO:0007669"/>
    <property type="project" value="UniProtKB-KW"/>
</dbReference>
<evidence type="ECO:0000256" key="4">
    <source>
        <dbReference type="ARBA" id="ARBA00022723"/>
    </source>
</evidence>
<name>A0A1F6CJW8_9BACT</name>
<dbReference type="InterPro" id="IPR051547">
    <property type="entry name" value="TDP2-like"/>
</dbReference>
<keyword evidence="5" id="KW-0227">DNA damage</keyword>
<dbReference type="InterPro" id="IPR036691">
    <property type="entry name" value="Endo/exonu/phosph_ase_sf"/>
</dbReference>
<keyword evidence="7" id="KW-0460">Magnesium</keyword>
<dbReference type="SUPFAM" id="SSF56219">
    <property type="entry name" value="DNase I-like"/>
    <property type="match status" value="1"/>
</dbReference>
<proteinExistence type="predicted"/>
<evidence type="ECO:0000256" key="8">
    <source>
        <dbReference type="ARBA" id="ARBA00023204"/>
    </source>
</evidence>
<evidence type="ECO:0000313" key="11">
    <source>
        <dbReference type="Proteomes" id="UP000178815"/>
    </source>
</evidence>
<keyword evidence="4" id="KW-0479">Metal-binding</keyword>
<evidence type="ECO:0000256" key="5">
    <source>
        <dbReference type="ARBA" id="ARBA00022763"/>
    </source>
</evidence>
<organism evidence="10 11">
    <name type="scientific">Candidatus Kaiserbacteria bacterium RIFCSPHIGHO2_01_FULL_53_31</name>
    <dbReference type="NCBI Taxonomy" id="1798481"/>
    <lineage>
        <taxon>Bacteria</taxon>
        <taxon>Candidatus Kaiseribacteriota</taxon>
    </lineage>
</organism>
<dbReference type="Pfam" id="PF03372">
    <property type="entry name" value="Exo_endo_phos"/>
    <property type="match status" value="1"/>
</dbReference>
<dbReference type="PANTHER" id="PTHR15822">
    <property type="entry name" value="TRAF AND TNF RECEPTOR-ASSOCIATED PROTEIN"/>
    <property type="match status" value="1"/>
</dbReference>
<dbReference type="GO" id="GO:0046872">
    <property type="term" value="F:metal ion binding"/>
    <property type="evidence" value="ECO:0007669"/>
    <property type="project" value="UniProtKB-KW"/>
</dbReference>
<comment type="cofactor">
    <cofactor evidence="1">
        <name>Mn(2+)</name>
        <dbReference type="ChEBI" id="CHEBI:29035"/>
    </cofactor>
</comment>
<evidence type="ECO:0000256" key="6">
    <source>
        <dbReference type="ARBA" id="ARBA00022801"/>
    </source>
</evidence>
<evidence type="ECO:0000256" key="3">
    <source>
        <dbReference type="ARBA" id="ARBA00022722"/>
    </source>
</evidence>